<feature type="region of interest" description="Disordered" evidence="1">
    <location>
        <begin position="1"/>
        <end position="58"/>
    </location>
</feature>
<dbReference type="Pfam" id="PF11443">
    <property type="entry name" value="DUF2828"/>
    <property type="match status" value="1"/>
</dbReference>
<keyword evidence="5" id="KW-1185">Reference proteome</keyword>
<name>A0A835FVH5_9POAL</name>
<sequence>MAPTSTLVGPPVAIAFNAADPKPKPTSASSPDDSSDGNSSMDEDSLAPGSTTEKEVVPRSAGALTYASSGDPCVDFFFQVVPGVTPDADLAALLDVAWSRDARTALKLVCHLRGVRGLGKSDRDGFYSAALWMHERHPLTLAGNLANFARFGCLKDLPEILYLVLHGPREDDNDNSKGDGRRTKRRRGVDKEAQAAKARLNKEVQLAQVALARYASDEAFRRLYDRVADTFAELLKSDVEHLASGDTSKIGLAAKWCPSLRSSYDRATLICEAIARRMFPRESNQEYLNLSDEHYSYRVRNRLRREVLVPLRKVLELPEVYMSAGNWDELPYGRVASVAMHRYKEAFQKRDNPRVVGFFDDVRTGHARVSTEAVLPHELIQAALKGEHDEAAELQWRSMVSSLAAEGRLDNCIAVCGLTGGAATDPATSAAVALGLLISELSQEPWKGRVITFDETHQLHKLHGANLKEKLKPLVAALGLPKKGASLQGVFSKILSTAVAGGLRKDMMVKRVFVLSDMDFDGWAGSAAAWDTEHQDISNRFSDEGFTAPEVVFWNVGTPRASMPVVAAQEGAALVSGYSKNLVRLFLEADGNLTTANIMADAISGPEYNTLEVFD</sequence>
<feature type="domain" description="DUF7788" evidence="3">
    <location>
        <begin position="411"/>
        <end position="594"/>
    </location>
</feature>
<feature type="domain" description="DUF2828" evidence="2">
    <location>
        <begin position="62"/>
        <end position="409"/>
    </location>
</feature>
<proteinExistence type="predicted"/>
<dbReference type="AlphaFoldDB" id="A0A835FVH5"/>
<evidence type="ECO:0000313" key="5">
    <source>
        <dbReference type="Proteomes" id="UP000636709"/>
    </source>
</evidence>
<accession>A0A835FVH5</accession>
<feature type="compositionally biased region" description="Low complexity" evidence="1">
    <location>
        <begin position="27"/>
        <end position="40"/>
    </location>
</feature>
<feature type="compositionally biased region" description="Basic and acidic residues" evidence="1">
    <location>
        <begin position="171"/>
        <end position="181"/>
    </location>
</feature>
<protein>
    <submittedName>
        <fullName evidence="4">Uncharacterized protein</fullName>
    </submittedName>
</protein>
<dbReference type="PANTHER" id="PTHR31373">
    <property type="entry name" value="OS06G0652100 PROTEIN"/>
    <property type="match status" value="1"/>
</dbReference>
<organism evidence="4 5">
    <name type="scientific">Digitaria exilis</name>
    <dbReference type="NCBI Taxonomy" id="1010633"/>
    <lineage>
        <taxon>Eukaryota</taxon>
        <taxon>Viridiplantae</taxon>
        <taxon>Streptophyta</taxon>
        <taxon>Embryophyta</taxon>
        <taxon>Tracheophyta</taxon>
        <taxon>Spermatophyta</taxon>
        <taxon>Magnoliopsida</taxon>
        <taxon>Liliopsida</taxon>
        <taxon>Poales</taxon>
        <taxon>Poaceae</taxon>
        <taxon>PACMAD clade</taxon>
        <taxon>Panicoideae</taxon>
        <taxon>Panicodae</taxon>
        <taxon>Paniceae</taxon>
        <taxon>Anthephorinae</taxon>
        <taxon>Digitaria</taxon>
    </lineage>
</organism>
<dbReference type="Proteomes" id="UP000636709">
    <property type="component" value="Unassembled WGS sequence"/>
</dbReference>
<reference evidence="4" key="1">
    <citation type="submission" date="2020-07" db="EMBL/GenBank/DDBJ databases">
        <title>Genome sequence and genetic diversity analysis of an under-domesticated orphan crop, white fonio (Digitaria exilis).</title>
        <authorList>
            <person name="Bennetzen J.L."/>
            <person name="Chen S."/>
            <person name="Ma X."/>
            <person name="Wang X."/>
            <person name="Yssel A.E.J."/>
            <person name="Chaluvadi S.R."/>
            <person name="Johnson M."/>
            <person name="Gangashetty P."/>
            <person name="Hamidou F."/>
            <person name="Sanogo M.D."/>
            <person name="Zwaenepoel A."/>
            <person name="Wallace J."/>
            <person name="Van De Peer Y."/>
            <person name="Van Deynze A."/>
        </authorList>
    </citation>
    <scope>NUCLEOTIDE SEQUENCE</scope>
    <source>
        <tissue evidence="4">Leaves</tissue>
    </source>
</reference>
<dbReference type="OrthoDB" id="1149618at2759"/>
<gene>
    <name evidence="4" type="ORF">HU200_004816</name>
</gene>
<dbReference type="EMBL" id="JACEFO010000325">
    <property type="protein sequence ID" value="KAF8775397.1"/>
    <property type="molecule type" value="Genomic_DNA"/>
</dbReference>
<dbReference type="InterPro" id="IPR058580">
    <property type="entry name" value="DUF2828"/>
</dbReference>
<dbReference type="PANTHER" id="PTHR31373:SF20">
    <property type="entry name" value="OS09G0499400 PROTEIN"/>
    <property type="match status" value="1"/>
</dbReference>
<evidence type="ECO:0000259" key="2">
    <source>
        <dbReference type="Pfam" id="PF11443"/>
    </source>
</evidence>
<evidence type="ECO:0000313" key="4">
    <source>
        <dbReference type="EMBL" id="KAF8775397.1"/>
    </source>
</evidence>
<feature type="region of interest" description="Disordered" evidence="1">
    <location>
        <begin position="171"/>
        <end position="193"/>
    </location>
</feature>
<dbReference type="Pfam" id="PF25043">
    <property type="entry name" value="DUF7788"/>
    <property type="match status" value="1"/>
</dbReference>
<dbReference type="InterPro" id="IPR011205">
    <property type="entry name" value="UCP015417_vWA"/>
</dbReference>
<dbReference type="PIRSF" id="PIRSF015417">
    <property type="entry name" value="T31B5_30_vWA"/>
    <property type="match status" value="1"/>
</dbReference>
<evidence type="ECO:0000259" key="3">
    <source>
        <dbReference type="Pfam" id="PF25043"/>
    </source>
</evidence>
<comment type="caution">
    <text evidence="4">The sequence shown here is derived from an EMBL/GenBank/DDBJ whole genome shotgun (WGS) entry which is preliminary data.</text>
</comment>
<evidence type="ECO:0000256" key="1">
    <source>
        <dbReference type="SAM" id="MobiDB-lite"/>
    </source>
</evidence>
<dbReference type="InterPro" id="IPR056690">
    <property type="entry name" value="DUF7788"/>
</dbReference>